<feature type="transmembrane region" description="Helical" evidence="1">
    <location>
        <begin position="21"/>
        <end position="38"/>
    </location>
</feature>
<dbReference type="Proteomes" id="UP000070700">
    <property type="component" value="Unassembled WGS sequence"/>
</dbReference>
<sequence>MQLPTQQIFAPVLAWSQHHNVVRVSSAAFILAIIWLFVPQYQKPTLQYIGHSLNPPPILKSPFEKTVAIIRSNKQRSERMFMLKKYEPFFHTVHYSMPGLVPGYPSGWQDLNNDNAIDDYTIYREVAVAMQFILDVPEGSPESDINSLLFFHFDAWIDPMDFASDNFDQMWLPHSPDGLKTDAGSGGIFRCMNNKEEWAPWVFFEPPYQNHIHARRAIEAIQHFNYPYPGGEFCVGWSDIYLIPRRFWADWIFLSAFFNDFGVFQEVAIPTMMKIIDSTRRLHPTQSVMQQMGECWGGCCTTNPDIRDLITHRCGHKFNYADPTGSKVAGVHYDRLDRYAEMLGKPYNRTTWDQWNESANGRSRAWFRPRVRGELLENV</sequence>
<name>A0A194XV37_MOLSC</name>
<protein>
    <submittedName>
        <fullName evidence="2">Uncharacterized protein</fullName>
    </submittedName>
</protein>
<dbReference type="EMBL" id="KQ947405">
    <property type="protein sequence ID" value="KUJ23572.1"/>
    <property type="molecule type" value="Genomic_DNA"/>
</dbReference>
<keyword evidence="1" id="KW-1133">Transmembrane helix</keyword>
<keyword evidence="1" id="KW-0472">Membrane</keyword>
<reference evidence="2 3" key="1">
    <citation type="submission" date="2015-10" db="EMBL/GenBank/DDBJ databases">
        <title>Full genome of DAOMC 229536 Phialocephala scopiformis, a fungal endophyte of spruce producing the potent anti-insectan compound rugulosin.</title>
        <authorList>
            <consortium name="DOE Joint Genome Institute"/>
            <person name="Walker A.K."/>
            <person name="Frasz S.L."/>
            <person name="Seifert K.A."/>
            <person name="Miller J.D."/>
            <person name="Mondo S.J."/>
            <person name="Labutti K."/>
            <person name="Lipzen A."/>
            <person name="Dockter R."/>
            <person name="Kennedy M."/>
            <person name="Grigoriev I.V."/>
            <person name="Spatafora J.W."/>
        </authorList>
    </citation>
    <scope>NUCLEOTIDE SEQUENCE [LARGE SCALE GENOMIC DNA]</scope>
    <source>
        <strain evidence="2 3">CBS 120377</strain>
    </source>
</reference>
<dbReference type="KEGG" id="psco:LY89DRAFT_186085"/>
<keyword evidence="3" id="KW-1185">Reference proteome</keyword>
<keyword evidence="1" id="KW-0812">Transmembrane</keyword>
<dbReference type="RefSeq" id="XP_018077927.1">
    <property type="nucleotide sequence ID" value="XM_018205666.1"/>
</dbReference>
<gene>
    <name evidence="2" type="ORF">LY89DRAFT_186085</name>
</gene>
<proteinExistence type="predicted"/>
<dbReference type="AlphaFoldDB" id="A0A194XV37"/>
<organism evidence="2 3">
    <name type="scientific">Mollisia scopiformis</name>
    <name type="common">Conifer needle endophyte fungus</name>
    <name type="synonym">Phialocephala scopiformis</name>
    <dbReference type="NCBI Taxonomy" id="149040"/>
    <lineage>
        <taxon>Eukaryota</taxon>
        <taxon>Fungi</taxon>
        <taxon>Dikarya</taxon>
        <taxon>Ascomycota</taxon>
        <taxon>Pezizomycotina</taxon>
        <taxon>Leotiomycetes</taxon>
        <taxon>Helotiales</taxon>
        <taxon>Mollisiaceae</taxon>
        <taxon>Mollisia</taxon>
    </lineage>
</organism>
<evidence type="ECO:0000313" key="3">
    <source>
        <dbReference type="Proteomes" id="UP000070700"/>
    </source>
</evidence>
<dbReference type="OrthoDB" id="408493at2759"/>
<accession>A0A194XV37</accession>
<dbReference type="GeneID" id="28815392"/>
<dbReference type="InParanoid" id="A0A194XV37"/>
<evidence type="ECO:0000256" key="1">
    <source>
        <dbReference type="SAM" id="Phobius"/>
    </source>
</evidence>
<evidence type="ECO:0000313" key="2">
    <source>
        <dbReference type="EMBL" id="KUJ23572.1"/>
    </source>
</evidence>